<name>A0ABM5V4P0_9BURK</name>
<dbReference type="EMBL" id="CP011409">
    <property type="protein sequence ID" value="AKZ64575.1"/>
    <property type="molecule type" value="Genomic_DNA"/>
</dbReference>
<dbReference type="RefSeq" id="WP_053200222.1">
    <property type="nucleotide sequence ID" value="NZ_CP011409.1"/>
</dbReference>
<evidence type="ECO:0000256" key="1">
    <source>
        <dbReference type="SAM" id="SignalP"/>
    </source>
</evidence>
<feature type="signal peptide" evidence="1">
    <location>
        <begin position="1"/>
        <end position="34"/>
    </location>
</feature>
<gene>
    <name evidence="3" type="ORF">F506_19670</name>
</gene>
<dbReference type="Proteomes" id="UP000063429">
    <property type="component" value="Chromosome"/>
</dbReference>
<dbReference type="Pfam" id="PF09084">
    <property type="entry name" value="NMT1"/>
    <property type="match status" value="1"/>
</dbReference>
<keyword evidence="1" id="KW-0732">Signal</keyword>
<evidence type="ECO:0000259" key="2">
    <source>
        <dbReference type="Pfam" id="PF09084"/>
    </source>
</evidence>
<dbReference type="PANTHER" id="PTHR31528">
    <property type="entry name" value="4-AMINO-5-HYDROXYMETHYL-2-METHYLPYRIMIDINE PHOSPHATE SYNTHASE THI11-RELATED"/>
    <property type="match status" value="1"/>
</dbReference>
<accession>A0ABM5V4P0</accession>
<protein>
    <submittedName>
        <fullName evidence="3">Nitrate ABC transporter substrate-binding protein</fullName>
    </submittedName>
</protein>
<dbReference type="Gene3D" id="3.40.190.10">
    <property type="entry name" value="Periplasmic binding protein-like II"/>
    <property type="match status" value="2"/>
</dbReference>
<dbReference type="InterPro" id="IPR027939">
    <property type="entry name" value="NMT1/THI5"/>
</dbReference>
<reference evidence="4" key="1">
    <citation type="journal article" date="2015" name="Genome Announc.">
        <title>Complete Genome Sequence of Herbaspirillum hiltneri N3 (DSM 17495), Isolated from Surface-Sterilized Wheat Roots.</title>
        <authorList>
            <person name="Guizelini D."/>
            <person name="Saizaki P.M."/>
            <person name="Coimbra N.A."/>
            <person name="Weiss V.A."/>
            <person name="Faoro H."/>
            <person name="Sfeir M.Z."/>
            <person name="Baura V.A."/>
            <person name="Monteiro R.A."/>
            <person name="Chubatsu L.S."/>
            <person name="Souza E.M."/>
            <person name="Cruz L.M."/>
            <person name="Pedrosa F.O."/>
            <person name="Raittz R.T."/>
            <person name="Marchaukoski J.N."/>
            <person name="Steffens M.B."/>
        </authorList>
    </citation>
    <scope>NUCLEOTIDE SEQUENCE [LARGE SCALE GENOMIC DNA]</scope>
    <source>
        <strain evidence="4">N3</strain>
    </source>
</reference>
<dbReference type="InterPro" id="IPR015168">
    <property type="entry name" value="SsuA/THI5"/>
</dbReference>
<keyword evidence="4" id="KW-1185">Reference proteome</keyword>
<evidence type="ECO:0000313" key="4">
    <source>
        <dbReference type="Proteomes" id="UP000063429"/>
    </source>
</evidence>
<evidence type="ECO:0000313" key="3">
    <source>
        <dbReference type="EMBL" id="AKZ64575.1"/>
    </source>
</evidence>
<proteinExistence type="predicted"/>
<feature type="chain" id="PRO_5045393179" evidence="1">
    <location>
        <begin position="35"/>
        <end position="336"/>
    </location>
</feature>
<organism evidence="3 4">
    <name type="scientific">Herbaspirillum hiltneri N3</name>
    <dbReference type="NCBI Taxonomy" id="1262470"/>
    <lineage>
        <taxon>Bacteria</taxon>
        <taxon>Pseudomonadati</taxon>
        <taxon>Pseudomonadota</taxon>
        <taxon>Betaproteobacteria</taxon>
        <taxon>Burkholderiales</taxon>
        <taxon>Oxalobacteraceae</taxon>
        <taxon>Herbaspirillum</taxon>
    </lineage>
</organism>
<feature type="domain" description="SsuA/THI5-like" evidence="2">
    <location>
        <begin position="50"/>
        <end position="260"/>
    </location>
</feature>
<sequence length="336" mass="35325">MKKFLASFCSKLVLSAAVAATFAATAVVPGIAQAAPEEVTYLLPAPPNSPAFAPWVLAQHKGYYADENLKINFIVAKGGVDVAKQIGAGNAVIGGAIGDTPIVVRANGIPVKAIAVLGAGSITMVAANAGENIKSLKDLKGKTVTVMSYTDTTYYAFLGSLKTAGLSKTDLQIQAAGPAGVWQVFTAGKASAFAGVPDWVVNSTDAGAKVELLDNGGFKSMAQAILASDDTIKNKPELLKRLVRATLRGMQDIMKDPKAAANDYVAALPAYKSKEASIEATFEMYRKYVYANQKTLGQIDAARMDSVQKFYVSEGIVTKATPVNELFTNQFVGTAR</sequence>
<dbReference type="PANTHER" id="PTHR31528:SF15">
    <property type="entry name" value="RIBOFLAVIN-BINDING PROTEIN RIBY"/>
    <property type="match status" value="1"/>
</dbReference>
<dbReference type="SUPFAM" id="SSF53850">
    <property type="entry name" value="Periplasmic binding protein-like II"/>
    <property type="match status" value="1"/>
</dbReference>